<dbReference type="InterPro" id="IPR032708">
    <property type="entry name" value="McjB_C"/>
</dbReference>
<evidence type="ECO:0000259" key="1">
    <source>
        <dbReference type="Pfam" id="PF13471"/>
    </source>
</evidence>
<gene>
    <name evidence="2" type="ORF">AB447_208945</name>
    <name evidence="3" type="ORF">P8828_20475</name>
</gene>
<keyword evidence="5" id="KW-1185">Reference proteome</keyword>
<name>A0A0T6BJE4_9BACI</name>
<organism evidence="2 4">
    <name type="scientific">Bacillus glycinifermentans</name>
    <dbReference type="NCBI Taxonomy" id="1664069"/>
    <lineage>
        <taxon>Bacteria</taxon>
        <taxon>Bacillati</taxon>
        <taxon>Bacillota</taxon>
        <taxon>Bacilli</taxon>
        <taxon>Bacillales</taxon>
        <taxon>Bacillaceae</taxon>
        <taxon>Bacillus</taxon>
    </lineage>
</organism>
<evidence type="ECO:0000313" key="2">
    <source>
        <dbReference type="EMBL" id="KRT87084.1"/>
    </source>
</evidence>
<evidence type="ECO:0000313" key="5">
    <source>
        <dbReference type="Proteomes" id="UP001341297"/>
    </source>
</evidence>
<dbReference type="AlphaFoldDB" id="A0A0T6BJE4"/>
<dbReference type="Pfam" id="PF02810">
    <property type="entry name" value="SEC-C"/>
    <property type="match status" value="1"/>
</dbReference>
<dbReference type="SUPFAM" id="SSF103642">
    <property type="entry name" value="Sec-C motif"/>
    <property type="match status" value="1"/>
</dbReference>
<reference evidence="2" key="2">
    <citation type="submission" date="2015-10" db="EMBL/GenBank/DDBJ databases">
        <authorList>
            <person name="Gilbert D.G."/>
        </authorList>
    </citation>
    <scope>NUCLEOTIDE SEQUENCE</scope>
    <source>
        <strain evidence="2">GO-13</strain>
    </source>
</reference>
<reference evidence="2 4" key="1">
    <citation type="journal article" date="2015" name="Int. J. Syst. Evol. Microbiol.">
        <title>Bacillus glycinifermentans sp. nov., isolated from fermented soybean paste.</title>
        <authorList>
            <person name="Kim S.J."/>
            <person name="Dunlap C.A."/>
            <person name="Kwon S.W."/>
            <person name="Rooney A.P."/>
        </authorList>
    </citation>
    <scope>NUCLEOTIDE SEQUENCE [LARGE SCALE GENOMIC DNA]</scope>
    <source>
        <strain evidence="2 4">GO-13</strain>
    </source>
</reference>
<comment type="caution">
    <text evidence="2">The sequence shown here is derived from an EMBL/GenBank/DDBJ whole genome shotgun (WGS) entry which is preliminary data.</text>
</comment>
<reference evidence="3 5" key="3">
    <citation type="submission" date="2023-03" db="EMBL/GenBank/DDBJ databases">
        <title>Agriculturally important microbes genome sequencing.</title>
        <authorList>
            <person name="Dunlap C."/>
        </authorList>
    </citation>
    <scope>NUCLEOTIDE SEQUENCE [LARGE SCALE GENOMIC DNA]</scope>
    <source>
        <strain evidence="3 5">CBP-3203</strain>
    </source>
</reference>
<dbReference type="InterPro" id="IPR004027">
    <property type="entry name" value="SEC_C_motif"/>
</dbReference>
<dbReference type="Gene3D" id="3.10.450.50">
    <property type="match status" value="1"/>
</dbReference>
<dbReference type="RefSeq" id="WP_048354137.1">
    <property type="nucleotide sequence ID" value="NZ_JARRTL010000027.1"/>
</dbReference>
<dbReference type="Proteomes" id="UP000036168">
    <property type="component" value="Unassembled WGS sequence"/>
</dbReference>
<feature type="domain" description="Microcin J25-processing protein McjB C-terminal" evidence="1">
    <location>
        <begin position="54"/>
        <end position="109"/>
    </location>
</feature>
<dbReference type="EMBL" id="JARRTL010000027">
    <property type="protein sequence ID" value="MEC0487133.1"/>
    <property type="molecule type" value="Genomic_DNA"/>
</dbReference>
<dbReference type="Pfam" id="PF13471">
    <property type="entry name" value="Transglut_core3"/>
    <property type="match status" value="1"/>
</dbReference>
<proteinExistence type="predicted"/>
<sequence length="222" mass="25588">MCGRNEPCPCGSGKKYKKCCLNKVTNSFEEWKQRAYQISDNKILIETFFAVFNRAMRNNWRGACHTVSSILYVLLREQGIEAQLRIGFVSFKKARATFSHSWITIDGETYDVALYRANPLTPGSYFTEISAPIFKGINLESFTETDIEFGVHTDYETKDKTYQKMTETSVGNYMIGWQGHKMGLWSEVIEIATRLGIHLDYDELKSKYRHIVFQKTVAKAIE</sequence>
<dbReference type="Proteomes" id="UP001341297">
    <property type="component" value="Unassembled WGS sequence"/>
</dbReference>
<dbReference type="InterPro" id="IPR038765">
    <property type="entry name" value="Papain-like_cys_pep_sf"/>
</dbReference>
<dbReference type="EMBL" id="LECW02000082">
    <property type="protein sequence ID" value="KRT87084.1"/>
    <property type="molecule type" value="Genomic_DNA"/>
</dbReference>
<protein>
    <submittedName>
        <fullName evidence="3">SEC-C metal-binding domain-containing protein</fullName>
    </submittedName>
</protein>
<dbReference type="SUPFAM" id="SSF54001">
    <property type="entry name" value="Cysteine proteinases"/>
    <property type="match status" value="1"/>
</dbReference>
<evidence type="ECO:0000313" key="4">
    <source>
        <dbReference type="Proteomes" id="UP000036168"/>
    </source>
</evidence>
<evidence type="ECO:0000313" key="3">
    <source>
        <dbReference type="EMBL" id="MEC0487133.1"/>
    </source>
</evidence>
<dbReference type="OrthoDB" id="6399948at2"/>
<accession>A0A0T6BJE4</accession>